<dbReference type="InterPro" id="IPR019473">
    <property type="entry name" value="TFIID_su8_C"/>
</dbReference>
<organism evidence="3 4">
    <name type="scientific">Fibroporia radiculosa</name>
    <dbReference type="NCBI Taxonomy" id="599839"/>
    <lineage>
        <taxon>Eukaryota</taxon>
        <taxon>Fungi</taxon>
        <taxon>Dikarya</taxon>
        <taxon>Basidiomycota</taxon>
        <taxon>Agaricomycotina</taxon>
        <taxon>Agaricomycetes</taxon>
        <taxon>Polyporales</taxon>
        <taxon>Fibroporiaceae</taxon>
        <taxon>Fibroporia</taxon>
    </lineage>
</organism>
<evidence type="ECO:0000256" key="1">
    <source>
        <dbReference type="SAM" id="MobiDB-lite"/>
    </source>
</evidence>
<feature type="region of interest" description="Disordered" evidence="1">
    <location>
        <begin position="18"/>
        <end position="64"/>
    </location>
</feature>
<feature type="region of interest" description="Disordered" evidence="1">
    <location>
        <begin position="171"/>
        <end position="201"/>
    </location>
</feature>
<dbReference type="AlphaFoldDB" id="J4G861"/>
<dbReference type="OrthoDB" id="2193813at2759"/>
<dbReference type="Pfam" id="PF10406">
    <property type="entry name" value="TAF8_C"/>
    <property type="match status" value="1"/>
</dbReference>
<sequence>MSNMAYYPHASTYGAFQPQYPPQYPPQAQYSPQYQGSAPGLPLYPPGHGPVRQSTPPPEPHAAPELSAITPELASVALRRFLSLELQYAGYDSVQSPAFRRLELEVAACPLAFEVVECVYERAHEYANLANRTTPIATDLVLASEDYGLQTKDLHKLASKNKDRAQDVAALTLFPSPSRSPSPDLLPSDDEETPVIPPTLRSLPWSERHLPTLPPKHTYLRTPISPPKKAALPSLERKLKTAGLVQESLKNLLLATEDSPDQEDGEILGAIVNWESTIHPRKRWKLSS</sequence>
<accession>J4G861</accession>
<feature type="compositionally biased region" description="Low complexity" evidence="1">
    <location>
        <begin position="173"/>
        <end position="186"/>
    </location>
</feature>
<proteinExistence type="predicted"/>
<dbReference type="RefSeq" id="XP_012182091.1">
    <property type="nucleotide sequence ID" value="XM_012326701.1"/>
</dbReference>
<feature type="domain" description="Transcription factor TFIID subunit 8 C-terminal" evidence="2">
    <location>
        <begin position="209"/>
        <end position="252"/>
    </location>
</feature>
<feature type="compositionally biased region" description="Low complexity" evidence="1">
    <location>
        <begin position="26"/>
        <end position="41"/>
    </location>
</feature>
<protein>
    <recommendedName>
        <fullName evidence="2">Transcription factor TFIID subunit 8 C-terminal domain-containing protein</fullName>
    </recommendedName>
</protein>
<reference evidence="3 4" key="1">
    <citation type="journal article" date="2012" name="Appl. Environ. Microbiol.">
        <title>Short-read sequencing for genomic analysis of the brown rot fungus Fibroporia radiculosa.</title>
        <authorList>
            <person name="Tang J.D."/>
            <person name="Perkins A.D."/>
            <person name="Sonstegard T.S."/>
            <person name="Schroeder S.G."/>
            <person name="Burgess S.C."/>
            <person name="Diehl S.V."/>
        </authorList>
    </citation>
    <scope>NUCLEOTIDE SEQUENCE [LARGE SCALE GENOMIC DNA]</scope>
    <source>
        <strain evidence="3 4">TFFH 294</strain>
    </source>
</reference>
<gene>
    <name evidence="3" type="ORF">FIBRA_04919</name>
</gene>
<dbReference type="GO" id="GO:0046982">
    <property type="term" value="F:protein heterodimerization activity"/>
    <property type="evidence" value="ECO:0007669"/>
    <property type="project" value="InterPro"/>
</dbReference>
<dbReference type="EMBL" id="HE797094">
    <property type="protein sequence ID" value="CCM02808.1"/>
    <property type="molecule type" value="Genomic_DNA"/>
</dbReference>
<dbReference type="GeneID" id="24097719"/>
<evidence type="ECO:0000259" key="2">
    <source>
        <dbReference type="Pfam" id="PF10406"/>
    </source>
</evidence>
<name>J4G861_9APHY</name>
<dbReference type="InterPro" id="IPR009072">
    <property type="entry name" value="Histone-fold"/>
</dbReference>
<evidence type="ECO:0000313" key="4">
    <source>
        <dbReference type="Proteomes" id="UP000006352"/>
    </source>
</evidence>
<dbReference type="InParanoid" id="J4G861"/>
<dbReference type="Gene3D" id="1.10.20.10">
    <property type="entry name" value="Histone, subunit A"/>
    <property type="match status" value="1"/>
</dbReference>
<evidence type="ECO:0000313" key="3">
    <source>
        <dbReference type="EMBL" id="CCM02808.1"/>
    </source>
</evidence>
<dbReference type="STRING" id="599839.J4G861"/>
<dbReference type="Proteomes" id="UP000006352">
    <property type="component" value="Unassembled WGS sequence"/>
</dbReference>
<dbReference type="CDD" id="cd00076">
    <property type="entry name" value="HFD_SF"/>
    <property type="match status" value="1"/>
</dbReference>
<keyword evidence="4" id="KW-1185">Reference proteome</keyword>
<dbReference type="HOGENOM" id="CLU_083387_0_0_1"/>